<dbReference type="InterPro" id="IPR011989">
    <property type="entry name" value="ARM-like"/>
</dbReference>
<dbReference type="AlphaFoldDB" id="A0AAE0HZB7"/>
<comment type="caution">
    <text evidence="7">The sequence shown here is derived from an EMBL/GenBank/DDBJ whole genome shotgun (WGS) entry which is preliminary data.</text>
</comment>
<evidence type="ECO:0000256" key="1">
    <source>
        <dbReference type="ARBA" id="ARBA00004123"/>
    </source>
</evidence>
<dbReference type="InterPro" id="IPR038739">
    <property type="entry name" value="ARMC8/Vid28"/>
</dbReference>
<keyword evidence="8" id="KW-1185">Reference proteome</keyword>
<evidence type="ECO:0000313" key="7">
    <source>
        <dbReference type="EMBL" id="KAK3315282.1"/>
    </source>
</evidence>
<proteinExistence type="predicted"/>
<dbReference type="GO" id="GO:0043161">
    <property type="term" value="P:proteasome-mediated ubiquitin-dependent protein catabolic process"/>
    <property type="evidence" value="ECO:0007669"/>
    <property type="project" value="TreeGrafter"/>
</dbReference>
<evidence type="ECO:0000256" key="3">
    <source>
        <dbReference type="ARBA" id="ARBA00022490"/>
    </source>
</evidence>
<dbReference type="InterPro" id="IPR000225">
    <property type="entry name" value="Armadillo"/>
</dbReference>
<keyword evidence="5" id="KW-0539">Nucleus</keyword>
<dbReference type="Gene3D" id="1.25.10.10">
    <property type="entry name" value="Leucine-rich Repeat Variant"/>
    <property type="match status" value="3"/>
</dbReference>
<reference evidence="7" key="1">
    <citation type="journal article" date="2023" name="Mol. Phylogenet. Evol.">
        <title>Genome-scale phylogeny and comparative genomics of the fungal order Sordariales.</title>
        <authorList>
            <person name="Hensen N."/>
            <person name="Bonometti L."/>
            <person name="Westerberg I."/>
            <person name="Brannstrom I.O."/>
            <person name="Guillou S."/>
            <person name="Cros-Aarteil S."/>
            <person name="Calhoun S."/>
            <person name="Haridas S."/>
            <person name="Kuo A."/>
            <person name="Mondo S."/>
            <person name="Pangilinan J."/>
            <person name="Riley R."/>
            <person name="LaButti K."/>
            <person name="Andreopoulos B."/>
            <person name="Lipzen A."/>
            <person name="Chen C."/>
            <person name="Yan M."/>
            <person name="Daum C."/>
            <person name="Ng V."/>
            <person name="Clum A."/>
            <person name="Steindorff A."/>
            <person name="Ohm R.A."/>
            <person name="Martin F."/>
            <person name="Silar P."/>
            <person name="Natvig D.O."/>
            <person name="Lalanne C."/>
            <person name="Gautier V."/>
            <person name="Ament-Velasquez S.L."/>
            <person name="Kruys A."/>
            <person name="Hutchinson M.I."/>
            <person name="Powell A.J."/>
            <person name="Barry K."/>
            <person name="Miller A.N."/>
            <person name="Grigoriev I.V."/>
            <person name="Debuchy R."/>
            <person name="Gladieux P."/>
            <person name="Hiltunen Thoren M."/>
            <person name="Johannesson H."/>
        </authorList>
    </citation>
    <scope>NUCLEOTIDE SEQUENCE</scope>
    <source>
        <strain evidence="7">CBS 118394</strain>
    </source>
</reference>
<reference evidence="7" key="2">
    <citation type="submission" date="2023-06" db="EMBL/GenBank/DDBJ databases">
        <authorList>
            <consortium name="Lawrence Berkeley National Laboratory"/>
            <person name="Haridas S."/>
            <person name="Hensen N."/>
            <person name="Bonometti L."/>
            <person name="Westerberg I."/>
            <person name="Brannstrom I.O."/>
            <person name="Guillou S."/>
            <person name="Cros-Aarteil S."/>
            <person name="Calhoun S."/>
            <person name="Kuo A."/>
            <person name="Mondo S."/>
            <person name="Pangilinan J."/>
            <person name="Riley R."/>
            <person name="Labutti K."/>
            <person name="Andreopoulos B."/>
            <person name="Lipzen A."/>
            <person name="Chen C."/>
            <person name="Yanf M."/>
            <person name="Daum C."/>
            <person name="Ng V."/>
            <person name="Clum A."/>
            <person name="Steindorff A."/>
            <person name="Ohm R."/>
            <person name="Martin F."/>
            <person name="Silar P."/>
            <person name="Natvig D."/>
            <person name="Lalanne C."/>
            <person name="Gautier V."/>
            <person name="Ament-Velasquez S.L."/>
            <person name="Kruys A."/>
            <person name="Hutchinson M.I."/>
            <person name="Powell A.J."/>
            <person name="Barry K."/>
            <person name="Miller A.N."/>
            <person name="Grigoriev I.V."/>
            <person name="Debuchy R."/>
            <person name="Gladieux P."/>
            <person name="Thoren M.H."/>
            <person name="Johannesson H."/>
        </authorList>
    </citation>
    <scope>NUCLEOTIDE SEQUENCE</scope>
    <source>
        <strain evidence="7">CBS 118394</strain>
    </source>
</reference>
<keyword evidence="4" id="KW-0677">Repeat</keyword>
<evidence type="ECO:0000256" key="6">
    <source>
        <dbReference type="SAM" id="MobiDB-lite"/>
    </source>
</evidence>
<comment type="subcellular location">
    <subcellularLocation>
        <location evidence="2">Cytoplasm</location>
    </subcellularLocation>
    <subcellularLocation>
        <location evidence="1">Nucleus</location>
    </subcellularLocation>
</comment>
<feature type="region of interest" description="Disordered" evidence="6">
    <location>
        <begin position="762"/>
        <end position="792"/>
    </location>
</feature>
<accession>A0AAE0HZB7</accession>
<dbReference type="GO" id="GO:0034657">
    <property type="term" value="C:GID complex"/>
    <property type="evidence" value="ECO:0007669"/>
    <property type="project" value="TreeGrafter"/>
</dbReference>
<dbReference type="GO" id="GO:0005737">
    <property type="term" value="C:cytoplasm"/>
    <property type="evidence" value="ECO:0007669"/>
    <property type="project" value="UniProtKB-SubCell"/>
</dbReference>
<dbReference type="PANTHER" id="PTHR15651">
    <property type="entry name" value="ARMADILLO REPEAT-CONTAINING PROTEIN 8"/>
    <property type="match status" value="1"/>
</dbReference>
<gene>
    <name evidence="7" type="ORF">B0H66DRAFT_482194</name>
</gene>
<dbReference type="PANTHER" id="PTHR15651:SF7">
    <property type="entry name" value="ARMADILLO REPEAT-CONTAINING PROTEIN 8"/>
    <property type="match status" value="1"/>
</dbReference>
<feature type="region of interest" description="Disordered" evidence="6">
    <location>
        <begin position="363"/>
        <end position="386"/>
    </location>
</feature>
<dbReference type="SMART" id="SM00185">
    <property type="entry name" value="ARM"/>
    <property type="match status" value="4"/>
</dbReference>
<dbReference type="GO" id="GO:0005634">
    <property type="term" value="C:nucleus"/>
    <property type="evidence" value="ECO:0007669"/>
    <property type="project" value="UniProtKB-SubCell"/>
</dbReference>
<evidence type="ECO:0000256" key="5">
    <source>
        <dbReference type="ARBA" id="ARBA00023242"/>
    </source>
</evidence>
<sequence>MARIQSPPILSQIRVARNYSEQVASLRALKDEVVGHAQRKEKWVQQGVLESLVKILQGNRPPSSLGGKESRSYTGHPRNLTEDELVRLQSLQLLASFANGGPSFLGPLHAVGAIPAILYNIFPLENPPQIVLTALRALCNIADATSLAAPGSDDAGALAETLFLLPGYLNAMYDILASDSTAAVVQEQKCLVCQLISRLCKETNQQNTLADAGILDALATMLASFVVARGEVVPRAEILGEPDGLNEMIPDPAPRGANLAAVLEAISAIIADSCFRAYQLICSPTIMAVFPSAEFSPSANQTSTAWNALEMSGLSSHRAKNPGAIDYLLPIVPIKQPRSLSSQLAQFPPLGFSLSRENLSQSTPTFSGWTPNRFDAGSRNSETEAEEAESPLIPWLIHLTRTTEGLERVMAASVLTSLFKAGFANPDREIALGVLIVPLLCQLLRDSVKEKEVNPATQTSAFVDQDTAVEWAIVERTPGVLARLVADSQPLQQAAHDCRAMRMACTMLKNTYEPLYTQTAPRPWSPNPDRDVDLSEGLSTCRVGPPGKLPIYAHKIKMRENSLKLLAAMVINDECRKALDQDIVPYMVESLFPVPAKPKSGKEKLKATDKVSEVILPIDNSPYGNNPNSVLIAACHLMRAFSRSVRDLRTTLEDNGVAMPIFRLLKHPDTEVQLAASGVVCNMTLDFSPMRESLIEAGIIKVLCEYAHSLNPGLRLNSMWALKHLVLSVENSLKKHILEELGSGWLVRLICDETEDEALRARARSERRGDPNADDDEDMDTEGGGGGGYQDDTTSWSSKYWMWTPKYRTPCPPKFAALRAQSPRMLRAEKRLQALREAELNPTRKARTDDLAIQEQGLCFIRNLMGQPSASLMEMVDHVFEEIGQDILFDILASKLRVKVLHPFTRRYSAGRDTRVLYPQAKVIEAVIYVLVHIAASVPRHRQLVISQIDLLKLLAQHFNSKDIGVRGALCQLLTNLVWQDDSSDATACGQRAHELRKLGFLAKLETLEQADSELDIRERAKAAVWQMKTGNS</sequence>
<organism evidence="7 8">
    <name type="scientific">Apodospora peruviana</name>
    <dbReference type="NCBI Taxonomy" id="516989"/>
    <lineage>
        <taxon>Eukaryota</taxon>
        <taxon>Fungi</taxon>
        <taxon>Dikarya</taxon>
        <taxon>Ascomycota</taxon>
        <taxon>Pezizomycotina</taxon>
        <taxon>Sordariomycetes</taxon>
        <taxon>Sordariomycetidae</taxon>
        <taxon>Sordariales</taxon>
        <taxon>Lasiosphaeriaceae</taxon>
        <taxon>Apodospora</taxon>
    </lineage>
</organism>
<dbReference type="Proteomes" id="UP001283341">
    <property type="component" value="Unassembled WGS sequence"/>
</dbReference>
<feature type="compositionally biased region" description="Basic and acidic residues" evidence="6">
    <location>
        <begin position="762"/>
        <end position="771"/>
    </location>
</feature>
<evidence type="ECO:0000256" key="4">
    <source>
        <dbReference type="ARBA" id="ARBA00022737"/>
    </source>
</evidence>
<keyword evidence="3" id="KW-0963">Cytoplasm</keyword>
<name>A0AAE0HZB7_9PEZI</name>
<evidence type="ECO:0000256" key="2">
    <source>
        <dbReference type="ARBA" id="ARBA00004496"/>
    </source>
</evidence>
<feature type="compositionally biased region" description="Acidic residues" evidence="6">
    <location>
        <begin position="772"/>
        <end position="781"/>
    </location>
</feature>
<dbReference type="EMBL" id="JAUEDM010000006">
    <property type="protein sequence ID" value="KAK3315282.1"/>
    <property type="molecule type" value="Genomic_DNA"/>
</dbReference>
<protein>
    <submittedName>
        <fullName evidence="7">Armadillo-type protein</fullName>
    </submittedName>
</protein>
<dbReference type="InterPro" id="IPR016024">
    <property type="entry name" value="ARM-type_fold"/>
</dbReference>
<evidence type="ECO:0000313" key="8">
    <source>
        <dbReference type="Proteomes" id="UP001283341"/>
    </source>
</evidence>
<dbReference type="SUPFAM" id="SSF48371">
    <property type="entry name" value="ARM repeat"/>
    <property type="match status" value="3"/>
</dbReference>